<reference evidence="2 3" key="1">
    <citation type="submission" date="2016-07" db="EMBL/GenBank/DDBJ databases">
        <title>Pervasive Adenine N6-methylation of Active Genes in Fungi.</title>
        <authorList>
            <consortium name="DOE Joint Genome Institute"/>
            <person name="Mondo S.J."/>
            <person name="Dannebaum R.O."/>
            <person name="Kuo R.C."/>
            <person name="Labutti K."/>
            <person name="Haridas S."/>
            <person name="Kuo A."/>
            <person name="Salamov A."/>
            <person name="Ahrendt S.R."/>
            <person name="Lipzen A."/>
            <person name="Sullivan W."/>
            <person name="Andreopoulos W.B."/>
            <person name="Clum A."/>
            <person name="Lindquist E."/>
            <person name="Daum C."/>
            <person name="Ramamoorthy G.K."/>
            <person name="Gryganskyi A."/>
            <person name="Culley D."/>
            <person name="Magnuson J.K."/>
            <person name="James T.Y."/>
            <person name="O'Malley M.A."/>
            <person name="Stajich J.E."/>
            <person name="Spatafora J.W."/>
            <person name="Visel A."/>
            <person name="Grigoriev I.V."/>
        </authorList>
    </citation>
    <scope>NUCLEOTIDE SEQUENCE [LARGE SCALE GENOMIC DNA]</scope>
    <source>
        <strain evidence="2 3">NRRL 2496</strain>
    </source>
</reference>
<evidence type="ECO:0000313" key="2">
    <source>
        <dbReference type="EMBL" id="ORY97430.1"/>
    </source>
</evidence>
<gene>
    <name evidence="2" type="ORF">BCR43DRAFT_489757</name>
</gene>
<accession>A0A1X2HEU2</accession>
<feature type="region of interest" description="Disordered" evidence="1">
    <location>
        <begin position="1"/>
        <end position="41"/>
    </location>
</feature>
<protein>
    <submittedName>
        <fullName evidence="2">Uncharacterized protein</fullName>
    </submittedName>
</protein>
<keyword evidence="3" id="KW-1185">Reference proteome</keyword>
<dbReference type="Proteomes" id="UP000242180">
    <property type="component" value="Unassembled WGS sequence"/>
</dbReference>
<organism evidence="2 3">
    <name type="scientific">Syncephalastrum racemosum</name>
    <name type="common">Filamentous fungus</name>
    <dbReference type="NCBI Taxonomy" id="13706"/>
    <lineage>
        <taxon>Eukaryota</taxon>
        <taxon>Fungi</taxon>
        <taxon>Fungi incertae sedis</taxon>
        <taxon>Mucoromycota</taxon>
        <taxon>Mucoromycotina</taxon>
        <taxon>Mucoromycetes</taxon>
        <taxon>Mucorales</taxon>
        <taxon>Syncephalastraceae</taxon>
        <taxon>Syncephalastrum</taxon>
    </lineage>
</organism>
<evidence type="ECO:0000256" key="1">
    <source>
        <dbReference type="SAM" id="MobiDB-lite"/>
    </source>
</evidence>
<comment type="caution">
    <text evidence="2">The sequence shown here is derived from an EMBL/GenBank/DDBJ whole genome shotgun (WGS) entry which is preliminary data.</text>
</comment>
<sequence>MLYTHLRSQGPAPSEYLDHDLQRASMKRTRSDMDDYDDNCKRSKLDPVLPIPTFTESHDFQRTGMKRSWFGSDDYEDNCKRSKLYPTLPNFDPNDAHLVATEYSSQPTNSTDRSPFKSMMISTKSPIQAQQATAFAEYDNSAYTGINQVLHAVHVQRYGDPELRERWWEHNDPTPNTHYDHANAILRDAFLRRHQQQ</sequence>
<dbReference type="EMBL" id="MCGN01000004">
    <property type="protein sequence ID" value="ORY97430.1"/>
    <property type="molecule type" value="Genomic_DNA"/>
</dbReference>
<feature type="compositionally biased region" description="Basic and acidic residues" evidence="1">
    <location>
        <begin position="29"/>
        <end position="41"/>
    </location>
</feature>
<dbReference type="AlphaFoldDB" id="A0A1X2HEU2"/>
<name>A0A1X2HEU2_SYNRA</name>
<dbReference type="InParanoid" id="A0A1X2HEU2"/>
<evidence type="ECO:0000313" key="3">
    <source>
        <dbReference type="Proteomes" id="UP000242180"/>
    </source>
</evidence>
<proteinExistence type="predicted"/>
<dbReference type="OrthoDB" id="2289862at2759"/>